<evidence type="ECO:0000313" key="3">
    <source>
        <dbReference type="Proteomes" id="UP000572051"/>
    </source>
</evidence>
<dbReference type="EMBL" id="JACCFS010000001">
    <property type="protein sequence ID" value="NYJ32787.1"/>
    <property type="molecule type" value="Genomic_DNA"/>
</dbReference>
<sequence length="596" mass="62152">MAHHDHDPAHPTRRRALLTTAGLGALGAGALAGGPPALAARLAAPVADPLGGSRLSFAPVPVTRDDEVTVPEGYTLRVLAPWGAPIGPRSPRWRPDASDTATAAVRQVGTGHGGVQYVPLSPGHDGNRRGLLVLSHATADPVLLHADGGESPTAARTAKEIASLGVTVLRIELSDGRWRVRADGLNRRLTPASPVAFSGPLDGHSALDTGAEALGVLGGFAHAATPWGTFLTGEDTIADAFGTDDRRWRPTPGQQRYGLSADAFAYGWHAHQPRFDLAETPDEVHRFGWAVEVDPFAPDAAPVKRTALGRLAARGAEVTESRGHAVVYLSDDAHLYKFVTARPWRDMRDATTSPLDEGTLHAARLDAEGTGVWIPLVHGREGLRSAFRDQADVLLRAREAADAVGATTLRRPGRPAVHPVTGTVYCPESGGPDGGRVLAWTEGAGDHGAAVMSWREFVRPGQGTDAAGSAFGAPGGVHCGVDGRLWITTDVGAVADRDRRVQLGNSALLCADPETGEVRRFLTGPPGCAISGVSSTPDQGTLFVTVHGPGSAGPGEGGPTADDPRAVSNWPGFDPRGRPRSAVVVVSRRDGGRVGT</sequence>
<dbReference type="InterPro" id="IPR006311">
    <property type="entry name" value="TAT_signal"/>
</dbReference>
<organism evidence="2 3">
    <name type="scientific">Nocardiopsis aegyptia</name>
    <dbReference type="NCBI Taxonomy" id="220378"/>
    <lineage>
        <taxon>Bacteria</taxon>
        <taxon>Bacillati</taxon>
        <taxon>Actinomycetota</taxon>
        <taxon>Actinomycetes</taxon>
        <taxon>Streptosporangiales</taxon>
        <taxon>Nocardiopsidaceae</taxon>
        <taxon>Nocardiopsis</taxon>
    </lineage>
</organism>
<dbReference type="Proteomes" id="UP000572051">
    <property type="component" value="Unassembled WGS sequence"/>
</dbReference>
<evidence type="ECO:0008006" key="4">
    <source>
        <dbReference type="Google" id="ProtNLM"/>
    </source>
</evidence>
<reference evidence="2 3" key="1">
    <citation type="submission" date="2020-07" db="EMBL/GenBank/DDBJ databases">
        <title>Sequencing the genomes of 1000 actinobacteria strains.</title>
        <authorList>
            <person name="Klenk H.-P."/>
        </authorList>
    </citation>
    <scope>NUCLEOTIDE SEQUENCE [LARGE SCALE GENOMIC DNA]</scope>
    <source>
        <strain evidence="2 3">DSM 44442</strain>
    </source>
</reference>
<gene>
    <name evidence="2" type="ORF">HNR10_000668</name>
</gene>
<evidence type="ECO:0000313" key="2">
    <source>
        <dbReference type="EMBL" id="NYJ32787.1"/>
    </source>
</evidence>
<proteinExistence type="predicted"/>
<feature type="region of interest" description="Disordered" evidence="1">
    <location>
        <begin position="548"/>
        <end position="580"/>
    </location>
</feature>
<dbReference type="InterPro" id="IPR008557">
    <property type="entry name" value="PhoX"/>
</dbReference>
<dbReference type="RefSeq" id="WP_179820732.1">
    <property type="nucleotide sequence ID" value="NZ_JACCFS010000001.1"/>
</dbReference>
<comment type="caution">
    <text evidence="2">The sequence shown here is derived from an EMBL/GenBank/DDBJ whole genome shotgun (WGS) entry which is preliminary data.</text>
</comment>
<protein>
    <recommendedName>
        <fullName evidence="4">PhoX family phosphatase</fullName>
    </recommendedName>
</protein>
<dbReference type="PANTHER" id="PTHR35399:SF2">
    <property type="entry name" value="DUF839 DOMAIN-CONTAINING PROTEIN"/>
    <property type="match status" value="1"/>
</dbReference>
<dbReference type="AlphaFoldDB" id="A0A7Z0EIV7"/>
<dbReference type="PANTHER" id="PTHR35399">
    <property type="entry name" value="SLR8030 PROTEIN"/>
    <property type="match status" value="1"/>
</dbReference>
<accession>A0A7Z0EIV7</accession>
<dbReference type="SUPFAM" id="SSF63829">
    <property type="entry name" value="Calcium-dependent phosphotriesterase"/>
    <property type="match status" value="1"/>
</dbReference>
<dbReference type="PROSITE" id="PS51318">
    <property type="entry name" value="TAT"/>
    <property type="match status" value="1"/>
</dbReference>
<name>A0A7Z0EIV7_9ACTN</name>
<evidence type="ECO:0000256" key="1">
    <source>
        <dbReference type="SAM" id="MobiDB-lite"/>
    </source>
</evidence>
<dbReference type="Pfam" id="PF05787">
    <property type="entry name" value="PhoX"/>
    <property type="match status" value="1"/>
</dbReference>
<keyword evidence="3" id="KW-1185">Reference proteome</keyword>